<proteinExistence type="predicted"/>
<reference evidence="1" key="1">
    <citation type="journal article" date="2015" name="Nature">
        <title>Complex archaea that bridge the gap between prokaryotes and eukaryotes.</title>
        <authorList>
            <person name="Spang A."/>
            <person name="Saw J.H."/>
            <person name="Jorgensen S.L."/>
            <person name="Zaremba-Niedzwiedzka K."/>
            <person name="Martijn J."/>
            <person name="Lind A.E."/>
            <person name="van Eijk R."/>
            <person name="Schleper C."/>
            <person name="Guy L."/>
            <person name="Ettema T.J."/>
        </authorList>
    </citation>
    <scope>NUCLEOTIDE SEQUENCE</scope>
</reference>
<gene>
    <name evidence="1" type="ORF">LCGC14_1364740</name>
</gene>
<organism evidence="1">
    <name type="scientific">marine sediment metagenome</name>
    <dbReference type="NCBI Taxonomy" id="412755"/>
    <lineage>
        <taxon>unclassified sequences</taxon>
        <taxon>metagenomes</taxon>
        <taxon>ecological metagenomes</taxon>
    </lineage>
</organism>
<dbReference type="AlphaFoldDB" id="A0A0F9MMA0"/>
<dbReference type="EMBL" id="LAZR01008565">
    <property type="protein sequence ID" value="KKM77970.1"/>
    <property type="molecule type" value="Genomic_DNA"/>
</dbReference>
<name>A0A0F9MMA0_9ZZZZ</name>
<sequence length="59" mass="6969">MTTNEPTVSNENKCLNCEKSFDRFIIFCTIQCKQAYYDKLKRKLQAGKLTKSISKRIYK</sequence>
<accession>A0A0F9MMA0</accession>
<comment type="caution">
    <text evidence="1">The sequence shown here is derived from an EMBL/GenBank/DDBJ whole genome shotgun (WGS) entry which is preliminary data.</text>
</comment>
<evidence type="ECO:0000313" key="1">
    <source>
        <dbReference type="EMBL" id="KKM77970.1"/>
    </source>
</evidence>
<protein>
    <submittedName>
        <fullName evidence="1">Uncharacterized protein</fullName>
    </submittedName>
</protein>